<dbReference type="Proteomes" id="UP000239649">
    <property type="component" value="Unassembled WGS sequence"/>
</dbReference>
<feature type="compositionally biased region" description="Low complexity" evidence="1">
    <location>
        <begin position="453"/>
        <end position="471"/>
    </location>
</feature>
<keyword evidence="4" id="KW-1185">Reference proteome</keyword>
<keyword evidence="2" id="KW-1133">Transmembrane helix</keyword>
<feature type="transmembrane region" description="Helical" evidence="2">
    <location>
        <begin position="391"/>
        <end position="417"/>
    </location>
</feature>
<protein>
    <submittedName>
        <fullName evidence="3">Uncharacterized protein</fullName>
    </submittedName>
</protein>
<dbReference type="AlphaFoldDB" id="A0A2P6VHK9"/>
<accession>A0A2P6VHK9</accession>
<evidence type="ECO:0000313" key="3">
    <source>
        <dbReference type="EMBL" id="PSC73581.1"/>
    </source>
</evidence>
<organism evidence="3 4">
    <name type="scientific">Micractinium conductrix</name>
    <dbReference type="NCBI Taxonomy" id="554055"/>
    <lineage>
        <taxon>Eukaryota</taxon>
        <taxon>Viridiplantae</taxon>
        <taxon>Chlorophyta</taxon>
        <taxon>core chlorophytes</taxon>
        <taxon>Trebouxiophyceae</taxon>
        <taxon>Chlorellales</taxon>
        <taxon>Chlorellaceae</taxon>
        <taxon>Chlorella clade</taxon>
        <taxon>Micractinium</taxon>
    </lineage>
</organism>
<evidence type="ECO:0000256" key="1">
    <source>
        <dbReference type="SAM" id="MobiDB-lite"/>
    </source>
</evidence>
<name>A0A2P6VHK9_9CHLO</name>
<feature type="region of interest" description="Disordered" evidence="1">
    <location>
        <begin position="439"/>
        <end position="515"/>
    </location>
</feature>
<keyword evidence="2" id="KW-0812">Transmembrane</keyword>
<sequence length="515" mass="52611">MSLRRALCGVKSEVLPAARGGQGAAVGAGGGGGALPQLTLLALEAPRLPADVGHRLGQLTHLQSLSLKSSQMPGSLADDVAILMALTALELGCAESPLPPLVALAALPRLRRLWLADRGGCNFGAVLSPPPPADFPAGLEWYRFERSCGWLQVAGAQLRSCSWGPAGEHGAGANMLRLSGLRPASGMRLATLLHALTPAERPLRRLALEGGSTLEAESLLLAGGGGCSGRAGVATTGRLPPDISFLTAGWEASWNVYGMCMPAKDALSHLTLGLELDRRYYPLPQYLPARKDAARLLAKVTELFGARPYISCSPDRRPASISICFDPASAALRDCPWPLPAGRCGALLSMPHTGRGVGARCADYYSSMASPQQADGATAGGGGGGGSTGSIVAALVGGIAGGIAVGSAVAVAGWWLYHRGVRDGNASAAALLDESGSVGRSVGSSVGNGPGSTSGDSADGSAWASAEAGAAKPGRKEATKAHRQPLPPLVAVHMSLPPCQTEPLHDVSIRGRQRK</sequence>
<proteinExistence type="predicted"/>
<comment type="caution">
    <text evidence="3">The sequence shown here is derived from an EMBL/GenBank/DDBJ whole genome shotgun (WGS) entry which is preliminary data.</text>
</comment>
<gene>
    <name evidence="3" type="ORF">C2E20_3223</name>
</gene>
<reference evidence="3 4" key="1">
    <citation type="journal article" date="2018" name="Plant J.">
        <title>Genome sequences of Chlorella sorokiniana UTEX 1602 and Micractinium conductrix SAG 241.80: implications to maltose excretion by a green alga.</title>
        <authorList>
            <person name="Arriola M.B."/>
            <person name="Velmurugan N."/>
            <person name="Zhang Y."/>
            <person name="Plunkett M.H."/>
            <person name="Hondzo H."/>
            <person name="Barney B.M."/>
        </authorList>
    </citation>
    <scope>NUCLEOTIDE SEQUENCE [LARGE SCALE GENOMIC DNA]</scope>
    <source>
        <strain evidence="3 4">SAG 241.80</strain>
    </source>
</reference>
<dbReference type="OrthoDB" id="10683854at2759"/>
<evidence type="ECO:0000313" key="4">
    <source>
        <dbReference type="Proteomes" id="UP000239649"/>
    </source>
</evidence>
<keyword evidence="2" id="KW-0472">Membrane</keyword>
<evidence type="ECO:0000256" key="2">
    <source>
        <dbReference type="SAM" id="Phobius"/>
    </source>
</evidence>
<dbReference type="EMBL" id="LHPF02000006">
    <property type="protein sequence ID" value="PSC73581.1"/>
    <property type="molecule type" value="Genomic_DNA"/>
</dbReference>